<dbReference type="InterPro" id="IPR016059">
    <property type="entry name" value="DNA_ligase_ATP-dep_CS"/>
</dbReference>
<evidence type="ECO:0000313" key="6">
    <source>
        <dbReference type="Proteomes" id="UP000295636"/>
    </source>
</evidence>
<evidence type="ECO:0000256" key="1">
    <source>
        <dbReference type="ARBA" id="ARBA00007572"/>
    </source>
</evidence>
<dbReference type="GO" id="GO:0003910">
    <property type="term" value="F:DNA ligase (ATP) activity"/>
    <property type="evidence" value="ECO:0007669"/>
    <property type="project" value="UniProtKB-EC"/>
</dbReference>
<evidence type="ECO:0000256" key="2">
    <source>
        <dbReference type="ARBA" id="ARBA00022598"/>
    </source>
</evidence>
<dbReference type="InterPro" id="IPR050191">
    <property type="entry name" value="ATP-dep_DNA_ligase"/>
</dbReference>
<dbReference type="Pfam" id="PF01068">
    <property type="entry name" value="DNA_ligase_A_M"/>
    <property type="match status" value="1"/>
</dbReference>
<comment type="similarity">
    <text evidence="1">Belongs to the ATP-dependent DNA ligase family.</text>
</comment>
<dbReference type="SUPFAM" id="SSF56091">
    <property type="entry name" value="DNA ligase/mRNA capping enzyme, catalytic domain"/>
    <property type="match status" value="1"/>
</dbReference>
<dbReference type="CDD" id="cd07906">
    <property type="entry name" value="Adenylation_DNA_ligase_LigD_LigC"/>
    <property type="match status" value="1"/>
</dbReference>
<dbReference type="PANTHER" id="PTHR45674">
    <property type="entry name" value="DNA LIGASE 1/3 FAMILY MEMBER"/>
    <property type="match status" value="1"/>
</dbReference>
<keyword evidence="6" id="KW-1185">Reference proteome</keyword>
<evidence type="ECO:0000259" key="4">
    <source>
        <dbReference type="PROSITE" id="PS50160"/>
    </source>
</evidence>
<dbReference type="GO" id="GO:0005524">
    <property type="term" value="F:ATP binding"/>
    <property type="evidence" value="ECO:0007669"/>
    <property type="project" value="InterPro"/>
</dbReference>
<dbReference type="Gene3D" id="2.40.50.140">
    <property type="entry name" value="Nucleic acid-binding proteins"/>
    <property type="match status" value="1"/>
</dbReference>
<dbReference type="GO" id="GO:0006281">
    <property type="term" value="P:DNA repair"/>
    <property type="evidence" value="ECO:0007669"/>
    <property type="project" value="InterPro"/>
</dbReference>
<dbReference type="InterPro" id="IPR012340">
    <property type="entry name" value="NA-bd_OB-fold"/>
</dbReference>
<dbReference type="InterPro" id="IPR012310">
    <property type="entry name" value="DNA_ligase_ATP-dep_cent"/>
</dbReference>
<dbReference type="AlphaFoldDB" id="A0A4R5KY33"/>
<dbReference type="GO" id="GO:0006310">
    <property type="term" value="P:DNA recombination"/>
    <property type="evidence" value="ECO:0007669"/>
    <property type="project" value="InterPro"/>
</dbReference>
<organism evidence="5 6">
    <name type="scientific">Paenibacillus piri</name>
    <dbReference type="NCBI Taxonomy" id="2547395"/>
    <lineage>
        <taxon>Bacteria</taxon>
        <taxon>Bacillati</taxon>
        <taxon>Bacillota</taxon>
        <taxon>Bacilli</taxon>
        <taxon>Bacillales</taxon>
        <taxon>Paenibacillaceae</taxon>
        <taxon>Paenibacillus</taxon>
    </lineage>
</organism>
<accession>A0A4R5KY33</accession>
<protein>
    <submittedName>
        <fullName evidence="5">DNA ligase</fullName>
    </submittedName>
</protein>
<gene>
    <name evidence="5" type="ORF">E1757_00280</name>
</gene>
<comment type="caution">
    <text evidence="5">The sequence shown here is derived from an EMBL/GenBank/DDBJ whole genome shotgun (WGS) entry which is preliminary data.</text>
</comment>
<name>A0A4R5KY33_9BACL</name>
<dbReference type="EMBL" id="SMRT01000001">
    <property type="protein sequence ID" value="TDG00126.1"/>
    <property type="molecule type" value="Genomic_DNA"/>
</dbReference>
<feature type="domain" description="ATP-dependent DNA ligase family profile" evidence="4">
    <location>
        <begin position="105"/>
        <end position="217"/>
    </location>
</feature>
<keyword evidence="2 5" id="KW-0436">Ligase</keyword>
<dbReference type="OrthoDB" id="5503604at2"/>
<dbReference type="SUPFAM" id="SSF50249">
    <property type="entry name" value="Nucleic acid-binding proteins"/>
    <property type="match status" value="1"/>
</dbReference>
<dbReference type="RefSeq" id="WP_133224817.1">
    <property type="nucleotide sequence ID" value="NZ_SMRT01000001.1"/>
</dbReference>
<dbReference type="PROSITE" id="PS00697">
    <property type="entry name" value="DNA_LIGASE_A1"/>
    <property type="match status" value="1"/>
</dbReference>
<dbReference type="Gene3D" id="3.30.470.30">
    <property type="entry name" value="DNA ligase/mRNA capping enzyme"/>
    <property type="match status" value="1"/>
</dbReference>
<dbReference type="PROSITE" id="PS50160">
    <property type="entry name" value="DNA_LIGASE_A3"/>
    <property type="match status" value="1"/>
</dbReference>
<proteinExistence type="inferred from homology"/>
<evidence type="ECO:0000256" key="3">
    <source>
        <dbReference type="ARBA" id="ARBA00034003"/>
    </source>
</evidence>
<reference evidence="5 6" key="1">
    <citation type="submission" date="2019-03" db="EMBL/GenBank/DDBJ databases">
        <title>This is whole genome sequence of Paenibacillus sp MS74 strain.</title>
        <authorList>
            <person name="Trinh H.N."/>
        </authorList>
    </citation>
    <scope>NUCLEOTIDE SEQUENCE [LARGE SCALE GENOMIC DNA]</scope>
    <source>
        <strain evidence="5 6">MS74</strain>
    </source>
</reference>
<dbReference type="Gene3D" id="3.30.1490.70">
    <property type="match status" value="1"/>
</dbReference>
<sequence length="302" mass="34798">MLFTSLKPMLPVWGEAPFDDGAFLFEPKWDGARMLLHKREGKLEAYTRSGMAVAAQFPELREAAGLIRANSAILDCEAICMRDGRPVFDDIMYRLRLGRSDKIAQAQRTKPAAWVVFDVLMSGDAQHLNEPLADRKRRLDELLLPGPVLIKTMYVENQGKPLFALTERQRMEGIVAKRKTSLYMPDTRSPDWLKIKHPQTIDTVILGYRNDPFALIVGLHFRTVKNKPVATVEDGLLPEHRERLLDEIAGQPIRQEDGRYWVEPKLCCRIEYKDRTDAHQLRFTRFIAFVLDKKTDDCVWAY</sequence>
<evidence type="ECO:0000313" key="5">
    <source>
        <dbReference type="EMBL" id="TDG00126.1"/>
    </source>
</evidence>
<dbReference type="PANTHER" id="PTHR45674:SF4">
    <property type="entry name" value="DNA LIGASE 1"/>
    <property type="match status" value="1"/>
</dbReference>
<dbReference type="Proteomes" id="UP000295636">
    <property type="component" value="Unassembled WGS sequence"/>
</dbReference>
<comment type="catalytic activity">
    <reaction evidence="3">
        <text>ATP + (deoxyribonucleotide)n-3'-hydroxyl + 5'-phospho-(deoxyribonucleotide)m = (deoxyribonucleotide)n+m + AMP + diphosphate.</text>
        <dbReference type="EC" id="6.5.1.1"/>
    </reaction>
</comment>